<gene>
    <name evidence="2" type="ORF">BBA_10052</name>
</gene>
<organism evidence="2 3">
    <name type="scientific">Beauveria bassiana (strain ARSEF 2860)</name>
    <name type="common">White muscardine disease fungus</name>
    <name type="synonym">Tritirachium shiotae</name>
    <dbReference type="NCBI Taxonomy" id="655819"/>
    <lineage>
        <taxon>Eukaryota</taxon>
        <taxon>Fungi</taxon>
        <taxon>Dikarya</taxon>
        <taxon>Ascomycota</taxon>
        <taxon>Pezizomycotina</taxon>
        <taxon>Sordariomycetes</taxon>
        <taxon>Hypocreomycetidae</taxon>
        <taxon>Hypocreales</taxon>
        <taxon>Cordycipitaceae</taxon>
        <taxon>Beauveria</taxon>
    </lineage>
</organism>
<dbReference type="RefSeq" id="XP_008603371.1">
    <property type="nucleotide sequence ID" value="XM_008605149.1"/>
</dbReference>
<proteinExistence type="predicted"/>
<name>J4UF21_BEAB2</name>
<keyword evidence="1" id="KW-0732">Signal</keyword>
<dbReference type="GeneID" id="19893064"/>
<dbReference type="Proteomes" id="UP000002762">
    <property type="component" value="Unassembled WGS sequence"/>
</dbReference>
<accession>J4UF21</accession>
<evidence type="ECO:0000313" key="3">
    <source>
        <dbReference type="Proteomes" id="UP000002762"/>
    </source>
</evidence>
<sequence>MLPRAISIPALLASALTPSLAQSIAGVDKRCTAPSQYCGNGAVCCPGSACSLSGYCTLYGTAGQYCGNAVPCASGLDCSTAGYCTPYGKRGDYCGNAVRCAAGLNCNWKDNLAVVTGFPHGAYHFLAVEPAIAISQCSATVASAMFHQPSLPGSTFITNH</sequence>
<dbReference type="HOGENOM" id="CLU_139866_0_0_1"/>
<evidence type="ECO:0000256" key="1">
    <source>
        <dbReference type="SAM" id="SignalP"/>
    </source>
</evidence>
<keyword evidence="3" id="KW-1185">Reference proteome</keyword>
<dbReference type="EMBL" id="JH725233">
    <property type="protein sequence ID" value="EJP60987.1"/>
    <property type="molecule type" value="Genomic_DNA"/>
</dbReference>
<dbReference type="InParanoid" id="J4UF21"/>
<dbReference type="OrthoDB" id="4866039at2759"/>
<feature type="chain" id="PRO_5003781067" evidence="1">
    <location>
        <begin position="22"/>
        <end position="160"/>
    </location>
</feature>
<dbReference type="AlphaFoldDB" id="J4UF21"/>
<feature type="signal peptide" evidence="1">
    <location>
        <begin position="1"/>
        <end position="21"/>
    </location>
</feature>
<protein>
    <submittedName>
        <fullName evidence="2">Uncharacterized protein</fullName>
    </submittedName>
</protein>
<reference evidence="2 3" key="1">
    <citation type="journal article" date="2012" name="Sci. Rep.">
        <title>Genomic perspectives on the evolution of fungal entomopathogenicity in Beauveria bassiana.</title>
        <authorList>
            <person name="Xiao G."/>
            <person name="Ying S.H."/>
            <person name="Zheng P."/>
            <person name="Wang Z.L."/>
            <person name="Zhang S."/>
            <person name="Xie X.Q."/>
            <person name="Shang Y."/>
            <person name="St Leger R.J."/>
            <person name="Zhao G.P."/>
            <person name="Wang C."/>
            <person name="Feng M.G."/>
        </authorList>
    </citation>
    <scope>NUCLEOTIDE SEQUENCE [LARGE SCALE GENOMIC DNA]</scope>
    <source>
        <strain evidence="2 3">ARSEF 2860</strain>
    </source>
</reference>
<evidence type="ECO:0000313" key="2">
    <source>
        <dbReference type="EMBL" id="EJP60987.1"/>
    </source>
</evidence>